<protein>
    <submittedName>
        <fullName evidence="3">Bacteroidetes-Associated Carbohydrate-binding Often N-terminal</fullName>
    </submittedName>
</protein>
<evidence type="ECO:0000256" key="1">
    <source>
        <dbReference type="SAM" id="SignalP"/>
    </source>
</evidence>
<dbReference type="PROSITE" id="PS51257">
    <property type="entry name" value="PROKAR_LIPOPROTEIN"/>
    <property type="match status" value="1"/>
</dbReference>
<dbReference type="EMBL" id="DF968182">
    <property type="protein sequence ID" value="GAP43180.1"/>
    <property type="molecule type" value="Genomic_DNA"/>
</dbReference>
<proteinExistence type="predicted"/>
<name>A0A0S7BRI8_9BACT</name>
<dbReference type="InterPro" id="IPR024361">
    <property type="entry name" value="BACON"/>
</dbReference>
<dbReference type="RefSeq" id="WP_062039989.1">
    <property type="nucleotide sequence ID" value="NZ_DF968182.1"/>
</dbReference>
<dbReference type="CDD" id="cd14948">
    <property type="entry name" value="BACON"/>
    <property type="match status" value="1"/>
</dbReference>
<keyword evidence="1" id="KW-0732">Signal</keyword>
<feature type="chain" id="PRO_5006633125" evidence="1">
    <location>
        <begin position="21"/>
        <end position="504"/>
    </location>
</feature>
<dbReference type="Gene3D" id="2.60.40.10">
    <property type="entry name" value="Immunoglobulins"/>
    <property type="match status" value="1"/>
</dbReference>
<evidence type="ECO:0000313" key="4">
    <source>
        <dbReference type="Proteomes" id="UP000053091"/>
    </source>
</evidence>
<dbReference type="AlphaFoldDB" id="A0A0S7BRI8"/>
<accession>A0A0S7BRI8</accession>
<dbReference type="STRING" id="1678841.TBC1_111322"/>
<organism evidence="3">
    <name type="scientific">Lentimicrobium saccharophilum</name>
    <dbReference type="NCBI Taxonomy" id="1678841"/>
    <lineage>
        <taxon>Bacteria</taxon>
        <taxon>Pseudomonadati</taxon>
        <taxon>Bacteroidota</taxon>
        <taxon>Bacteroidia</taxon>
        <taxon>Bacteroidales</taxon>
        <taxon>Lentimicrobiaceae</taxon>
        <taxon>Lentimicrobium</taxon>
    </lineage>
</organism>
<dbReference type="InterPro" id="IPR013783">
    <property type="entry name" value="Ig-like_fold"/>
</dbReference>
<feature type="domain" description="BACON" evidence="2">
    <location>
        <begin position="253"/>
        <end position="308"/>
    </location>
</feature>
<dbReference type="OrthoDB" id="1043265at2"/>
<reference evidence="3" key="1">
    <citation type="journal article" date="2015" name="Genome Announc.">
        <title>Draft Genome Sequence of Bacteroidales Strain TBC1, a Novel Isolate from a Methanogenic Wastewater Treatment System.</title>
        <authorList>
            <person name="Tourlousse D.M."/>
            <person name="Matsuura N."/>
            <person name="Sun L."/>
            <person name="Toyonaga M."/>
            <person name="Kuroda K."/>
            <person name="Ohashi A."/>
            <person name="Cruz R."/>
            <person name="Yamaguchi T."/>
            <person name="Sekiguchi Y."/>
        </authorList>
    </citation>
    <scope>NUCLEOTIDE SEQUENCE [LARGE SCALE GENOMIC DNA]</scope>
    <source>
        <strain evidence="3">TBC1</strain>
    </source>
</reference>
<feature type="domain" description="BACON" evidence="2">
    <location>
        <begin position="65"/>
        <end position="117"/>
    </location>
</feature>
<evidence type="ECO:0000259" key="2">
    <source>
        <dbReference type="Pfam" id="PF13004"/>
    </source>
</evidence>
<sequence length="504" mass="53734">MKLKKIFPLFIAILALMTSCTDEETMTLLEEIQVSSSYVSIPVDGGSTTITVTAKDSWTVEKVTTVKDSVTWLTISSTSGSAGESELTFSAESTLDGRTAQVLIQSGGQTQRINIIQGLSIVEPATCAEVIAGPDGKTFMVTGVCTAITNTTYGNWYLEDETGSIYIYGTLDAKGNTKNFLSWGLEVGDEVTVQGPKTTYGSTIELVDVTVIRINKSLVKVDSVANAVLPLEGGEFIAYLTCKGQGVSVDIPEDAKSWLSISSIESAGEQVVVKFHAIANNGGDRSTTIIFRTTDGSKTYSTETTLSQTGAIIDASIAQFLEAPVGDTQYRLAGVITSIANDTYGNLYLRDFSGETFVYGIEDYAQLGLKEGDIITIVGKRAAYQGTPQVGGAVLESSIPVTPITIAEVLTKPDDPNTYYMVTGEITSIANETYGNLYLSENGSEIYLYGCYPGYGATGDDRKYLLANEGIVVGDILTVIATKGSYNGVDQLSNGIYFSHVSAK</sequence>
<dbReference type="Proteomes" id="UP000053091">
    <property type="component" value="Unassembled WGS sequence"/>
</dbReference>
<feature type="signal peptide" evidence="1">
    <location>
        <begin position="1"/>
        <end position="20"/>
    </location>
</feature>
<evidence type="ECO:0000313" key="3">
    <source>
        <dbReference type="EMBL" id="GAP43180.1"/>
    </source>
</evidence>
<keyword evidence="4" id="KW-1185">Reference proteome</keyword>
<dbReference type="Pfam" id="PF13004">
    <property type="entry name" value="BACON"/>
    <property type="match status" value="2"/>
</dbReference>
<dbReference type="PATRIC" id="fig|1678841.3.peg.1497"/>
<gene>
    <name evidence="3" type="ORF">TBC1_111322</name>
</gene>